<evidence type="ECO:0000313" key="1">
    <source>
        <dbReference type="EMBL" id="GAC66660.1"/>
    </source>
</evidence>
<proteinExistence type="predicted"/>
<dbReference type="eggNOG" id="ENOG5032Z8Q">
    <property type="taxonomic scope" value="Bacteria"/>
</dbReference>
<dbReference type="Gene3D" id="2.30.110.10">
    <property type="entry name" value="Electron Transport, Fmn-binding Protein, Chain A"/>
    <property type="match status" value="1"/>
</dbReference>
<dbReference type="InterPro" id="IPR012349">
    <property type="entry name" value="Split_barrel_FMN-bd"/>
</dbReference>
<dbReference type="AlphaFoldDB" id="M0QDK4"/>
<reference evidence="1 2" key="1">
    <citation type="submission" date="2013-01" db="EMBL/GenBank/DDBJ databases">
        <title>Whole genome shotgun sequence of Gordonia soli NBRC 108243.</title>
        <authorList>
            <person name="Isaki-Nakamura S."/>
            <person name="Hosoyama A."/>
            <person name="Tsuchikane K."/>
            <person name="Ando Y."/>
            <person name="Baba S."/>
            <person name="Ohji S."/>
            <person name="Hamada M."/>
            <person name="Tamura T."/>
            <person name="Yamazoe A."/>
            <person name="Yamazaki S."/>
            <person name="Fujita N."/>
        </authorList>
    </citation>
    <scope>NUCLEOTIDE SEQUENCE [LARGE SCALE GENOMIC DNA]</scope>
    <source>
        <strain evidence="1 2">NBRC 108243</strain>
    </source>
</reference>
<dbReference type="EMBL" id="BANX01000003">
    <property type="protein sequence ID" value="GAC66660.1"/>
    <property type="molecule type" value="Genomic_DNA"/>
</dbReference>
<keyword evidence="2" id="KW-1185">Reference proteome</keyword>
<dbReference type="OrthoDB" id="3778270at2"/>
<comment type="caution">
    <text evidence="1">The sequence shown here is derived from an EMBL/GenBank/DDBJ whole genome shotgun (WGS) entry which is preliminary data.</text>
</comment>
<dbReference type="GO" id="GO:0016491">
    <property type="term" value="F:oxidoreductase activity"/>
    <property type="evidence" value="ECO:0007669"/>
    <property type="project" value="InterPro"/>
</dbReference>
<accession>M0QDK4</accession>
<dbReference type="Proteomes" id="UP000011666">
    <property type="component" value="Unassembled WGS sequence"/>
</dbReference>
<sequence>MQVARAIATVNKYVTNRVQGLWAWLIPPWAVVHHTGRTSGRAFRTPIVGFRTPQGFAIPMLYGPESQWVKNLVAAGGGEIQRGGKRYEFTGPRVISSSDITAKGIAGVYTRSAATALVGTIGRAV</sequence>
<dbReference type="Pfam" id="PF04075">
    <property type="entry name" value="F420H2_quin_red"/>
    <property type="match status" value="1"/>
</dbReference>
<dbReference type="STRING" id="1223545.GS4_03_01080"/>
<evidence type="ECO:0008006" key="3">
    <source>
        <dbReference type="Google" id="ProtNLM"/>
    </source>
</evidence>
<evidence type="ECO:0000313" key="2">
    <source>
        <dbReference type="Proteomes" id="UP000011666"/>
    </source>
</evidence>
<name>M0QDK4_9ACTN</name>
<dbReference type="RefSeq" id="WP_007617080.1">
    <property type="nucleotide sequence ID" value="NZ_BANX01000003.1"/>
</dbReference>
<dbReference type="NCBIfam" id="TIGR00026">
    <property type="entry name" value="hi_GC_TIGR00026"/>
    <property type="match status" value="1"/>
</dbReference>
<protein>
    <recommendedName>
        <fullName evidence="3">Nitroreductase family deazaflavin-dependent oxidoreductase</fullName>
    </recommendedName>
</protein>
<dbReference type="InterPro" id="IPR004378">
    <property type="entry name" value="F420H2_quin_Rdtase"/>
</dbReference>
<organism evidence="1 2">
    <name type="scientific">Gordonia soli NBRC 108243</name>
    <dbReference type="NCBI Taxonomy" id="1223545"/>
    <lineage>
        <taxon>Bacteria</taxon>
        <taxon>Bacillati</taxon>
        <taxon>Actinomycetota</taxon>
        <taxon>Actinomycetes</taxon>
        <taxon>Mycobacteriales</taxon>
        <taxon>Gordoniaceae</taxon>
        <taxon>Gordonia</taxon>
    </lineage>
</organism>
<gene>
    <name evidence="1" type="ORF">GS4_03_01080</name>
</gene>